<evidence type="ECO:0000313" key="16">
    <source>
        <dbReference type="EMBL" id="EHP49287.1"/>
    </source>
</evidence>
<keyword evidence="4" id="KW-0808">Transferase</keyword>
<evidence type="ECO:0000256" key="4">
    <source>
        <dbReference type="ARBA" id="ARBA00022679"/>
    </source>
</evidence>
<keyword evidence="11" id="KW-0472">Membrane</keyword>
<dbReference type="Pfam" id="PF00512">
    <property type="entry name" value="HisKA"/>
    <property type="match status" value="1"/>
</dbReference>
<organism evidence="16 17">
    <name type="scientific">Odoribacter laneus YIT 12061</name>
    <dbReference type="NCBI Taxonomy" id="742817"/>
    <lineage>
        <taxon>Bacteria</taxon>
        <taxon>Pseudomonadati</taxon>
        <taxon>Bacteroidota</taxon>
        <taxon>Bacteroidia</taxon>
        <taxon>Bacteroidales</taxon>
        <taxon>Odoribacteraceae</taxon>
        <taxon>Odoribacter</taxon>
    </lineage>
</organism>
<dbReference type="SMART" id="SM00388">
    <property type="entry name" value="HisKA"/>
    <property type="match status" value="1"/>
</dbReference>
<dbReference type="AlphaFoldDB" id="H1DEW9"/>
<keyword evidence="12" id="KW-0732">Signal</keyword>
<protein>
    <recommendedName>
        <fullName evidence="2">histidine kinase</fullName>
        <ecNumber evidence="2">2.7.13.3</ecNumber>
    </recommendedName>
</protein>
<feature type="domain" description="PAC" evidence="15">
    <location>
        <begin position="606"/>
        <end position="662"/>
    </location>
</feature>
<feature type="domain" description="Response regulatory" evidence="14">
    <location>
        <begin position="917"/>
        <end position="1030"/>
    </location>
</feature>
<dbReference type="GO" id="GO:0000155">
    <property type="term" value="F:phosphorelay sensor kinase activity"/>
    <property type="evidence" value="ECO:0007669"/>
    <property type="project" value="InterPro"/>
</dbReference>
<dbReference type="InterPro" id="IPR013655">
    <property type="entry name" value="PAS_fold_3"/>
</dbReference>
<keyword evidence="7" id="KW-0067">ATP-binding</keyword>
<keyword evidence="3 9" id="KW-0597">Phosphoprotein</keyword>
<dbReference type="GO" id="GO:0005524">
    <property type="term" value="F:ATP binding"/>
    <property type="evidence" value="ECO:0007669"/>
    <property type="project" value="UniProtKB-KW"/>
</dbReference>
<evidence type="ECO:0000313" key="17">
    <source>
        <dbReference type="Proteomes" id="UP000004892"/>
    </source>
</evidence>
<comment type="catalytic activity">
    <reaction evidence="1">
        <text>ATP + protein L-histidine = ADP + protein N-phospho-L-histidine.</text>
        <dbReference type="EC" id="2.7.13.3"/>
    </reaction>
</comment>
<dbReference type="Pfam" id="PF08447">
    <property type="entry name" value="PAS_3"/>
    <property type="match status" value="1"/>
</dbReference>
<dbReference type="CDD" id="cd00082">
    <property type="entry name" value="HisKA"/>
    <property type="match status" value="1"/>
</dbReference>
<comment type="caution">
    <text evidence="16">The sequence shown here is derived from an EMBL/GenBank/DDBJ whole genome shotgun (WGS) entry which is preliminary data.</text>
</comment>
<dbReference type="CDD" id="cd16922">
    <property type="entry name" value="HATPase_EvgS-ArcB-TorS-like"/>
    <property type="match status" value="1"/>
</dbReference>
<evidence type="ECO:0000259" key="13">
    <source>
        <dbReference type="PROSITE" id="PS50109"/>
    </source>
</evidence>
<dbReference type="FunFam" id="3.30.565.10:FF:000006">
    <property type="entry name" value="Sensor histidine kinase WalK"/>
    <property type="match status" value="1"/>
</dbReference>
<dbReference type="InterPro" id="IPR035965">
    <property type="entry name" value="PAS-like_dom_sf"/>
</dbReference>
<evidence type="ECO:0000256" key="2">
    <source>
        <dbReference type="ARBA" id="ARBA00012438"/>
    </source>
</evidence>
<feature type="modified residue" description="4-aspartylphosphate" evidence="9">
    <location>
        <position position="965"/>
    </location>
</feature>
<evidence type="ECO:0000256" key="7">
    <source>
        <dbReference type="ARBA" id="ARBA00022840"/>
    </source>
</evidence>
<keyword evidence="10" id="KW-0175">Coiled coil</keyword>
<feature type="transmembrane region" description="Helical" evidence="11">
    <location>
        <begin position="367"/>
        <end position="386"/>
    </location>
</feature>
<dbReference type="GO" id="GO:0009927">
    <property type="term" value="F:histidine phosphotransfer kinase activity"/>
    <property type="evidence" value="ECO:0007669"/>
    <property type="project" value="TreeGrafter"/>
</dbReference>
<feature type="chain" id="PRO_5003548623" description="histidine kinase" evidence="12">
    <location>
        <begin position="24"/>
        <end position="1037"/>
    </location>
</feature>
<evidence type="ECO:0000256" key="6">
    <source>
        <dbReference type="ARBA" id="ARBA00022777"/>
    </source>
</evidence>
<proteinExistence type="predicted"/>
<dbReference type="GO" id="GO:0005886">
    <property type="term" value="C:plasma membrane"/>
    <property type="evidence" value="ECO:0007669"/>
    <property type="project" value="TreeGrafter"/>
</dbReference>
<dbReference type="Gene3D" id="3.40.50.2300">
    <property type="match status" value="1"/>
</dbReference>
<dbReference type="InterPro" id="IPR011006">
    <property type="entry name" value="CheY-like_superfamily"/>
</dbReference>
<dbReference type="InterPro" id="IPR004358">
    <property type="entry name" value="Sig_transdc_His_kin-like_C"/>
</dbReference>
<dbReference type="RefSeq" id="WP_009135953.1">
    <property type="nucleotide sequence ID" value="NZ_JH594596.1"/>
</dbReference>
<dbReference type="Gene3D" id="1.10.287.130">
    <property type="match status" value="1"/>
</dbReference>
<dbReference type="SUPFAM" id="SSF47384">
    <property type="entry name" value="Homodimeric domain of signal transducing histidine kinase"/>
    <property type="match status" value="1"/>
</dbReference>
<dbReference type="Proteomes" id="UP000004892">
    <property type="component" value="Unassembled WGS sequence"/>
</dbReference>
<dbReference type="PATRIC" id="fig|742817.3.peg.858"/>
<dbReference type="Pfam" id="PF00072">
    <property type="entry name" value="Response_reg"/>
    <property type="match status" value="1"/>
</dbReference>
<dbReference type="InterPro" id="IPR001789">
    <property type="entry name" value="Sig_transdc_resp-reg_receiver"/>
</dbReference>
<sequence length="1037" mass="120443">MYSILKRLSLLLSVLSLSLIAFCQEVSQEKKGYILVINTYLDSSPWSSHIIDKIRNDISEPRKNLNLYTESLHILDIDAKEEMEEIKQDIRRKYKDIKPIVIVFLGNGAWALFQEEVQTLWKDIPLVLCADGQELAPPSCYYLEKEIPWDSLRPLRESIQETKVTVIDCPVHLKGTIQLMQRLLPKMKKIAFISDRRYVSTIGRKEMKETIENYFPKIQVDYLTEGQLTMDEVIDTLKRYDEFTGILYYSWFQKNMQSGYKYLTTNNYKNIVNLTAHPLFTPIDIGVHDGTMAGGHFYCNQDLDKTLDNTLKRILSNQPVDSWYTAGEEGNYLCYNVLQKAGISPKLYPKDAHYYMKPQSFWETNRYTIMGIIFLLLLLWLMYMYIRSMTREKKRRLSEMQLLIKFKNLVNSMPIAYIQEKIIYDEQGEMVDYVILDVNHIFEKYFIPKEKAIGMYGKQMAKFILPEYLTLCKQVVGNKRSYTFEYYYPETDRYYEAWVTSNEKDILDVFCVDTTKIRKMSALLESVNHKLVMALDVANVVPWKWDLEKKVILCDVNRPVELKDKEMSEEVLSVPESEYFAKIHKQDRDRVEKAYRNLVEGRIHKVKEEFRILHKQQQHTGLEWVEAQATVDSRYPNGRPKTLVGSSVLITERKKMENELREAKEKAEESNRLKSAFLANMSHEIRTPLNAIIGFSNILSTAEGEDEKKEYINIIENNNTLLLQLIGDILDLSKIEAGTLEFVPSDFNLNEVLREIEQTSLLKINRDKVELSFTDSLPHCRIHTDKNRLMQVILNLLNNAIKFTSEGNIHFGYHLSTDSKFLYFHVTDTGCGIPQEKKDTIFGRFVKLNDFAQGTGLGLSICETIIHKLGGEIGVESEMGKGSRFWFTLPYKSAKPTDILPPSLPFEPETITKDKLKILIAEDNNSNYKLFESILKKEYQLIHARNGQEAVELFQEHLPHLILMDINMPVLNGFEATREIRKYSITVPILAVTAYAYAEDEQQILQSGFNDYASKPIDAKTLKKKILSLLEMHLILL</sequence>
<gene>
    <name evidence="16" type="ORF">HMPREF9449_00805</name>
</gene>
<dbReference type="FunFam" id="1.10.287.130:FF:000002">
    <property type="entry name" value="Two-component osmosensing histidine kinase"/>
    <property type="match status" value="1"/>
</dbReference>
<keyword evidence="8" id="KW-0902">Two-component regulatory system</keyword>
<name>H1DEW9_9BACT</name>
<keyword evidence="6" id="KW-0418">Kinase</keyword>
<evidence type="ECO:0000259" key="15">
    <source>
        <dbReference type="PROSITE" id="PS50113"/>
    </source>
</evidence>
<evidence type="ECO:0000256" key="9">
    <source>
        <dbReference type="PROSITE-ProRule" id="PRU00169"/>
    </source>
</evidence>
<dbReference type="Pfam" id="PF02518">
    <property type="entry name" value="HATPase_c"/>
    <property type="match status" value="1"/>
</dbReference>
<feature type="signal peptide" evidence="12">
    <location>
        <begin position="1"/>
        <end position="23"/>
    </location>
</feature>
<dbReference type="InterPro" id="IPR000700">
    <property type="entry name" value="PAS-assoc_C"/>
</dbReference>
<dbReference type="PROSITE" id="PS50113">
    <property type="entry name" value="PAC"/>
    <property type="match status" value="1"/>
</dbReference>
<dbReference type="InterPro" id="IPR036890">
    <property type="entry name" value="HATPase_C_sf"/>
</dbReference>
<evidence type="ECO:0000256" key="1">
    <source>
        <dbReference type="ARBA" id="ARBA00000085"/>
    </source>
</evidence>
<evidence type="ECO:0000256" key="10">
    <source>
        <dbReference type="SAM" id="Coils"/>
    </source>
</evidence>
<evidence type="ECO:0000259" key="14">
    <source>
        <dbReference type="PROSITE" id="PS50110"/>
    </source>
</evidence>
<dbReference type="GeneID" id="98068412"/>
<dbReference type="EMBL" id="ADMC01000014">
    <property type="protein sequence ID" value="EHP49287.1"/>
    <property type="molecule type" value="Genomic_DNA"/>
</dbReference>
<evidence type="ECO:0000256" key="3">
    <source>
        <dbReference type="ARBA" id="ARBA00022553"/>
    </source>
</evidence>
<dbReference type="eggNOG" id="COG0745">
    <property type="taxonomic scope" value="Bacteria"/>
</dbReference>
<dbReference type="SMART" id="SM00448">
    <property type="entry name" value="REC"/>
    <property type="match status" value="1"/>
</dbReference>
<dbReference type="PROSITE" id="PS50109">
    <property type="entry name" value="HIS_KIN"/>
    <property type="match status" value="1"/>
</dbReference>
<dbReference type="PANTHER" id="PTHR43047:SF72">
    <property type="entry name" value="OSMOSENSING HISTIDINE PROTEIN KINASE SLN1"/>
    <property type="match status" value="1"/>
</dbReference>
<dbReference type="InterPro" id="IPR003594">
    <property type="entry name" value="HATPase_dom"/>
</dbReference>
<dbReference type="PANTHER" id="PTHR43047">
    <property type="entry name" value="TWO-COMPONENT HISTIDINE PROTEIN KINASE"/>
    <property type="match status" value="1"/>
</dbReference>
<evidence type="ECO:0000256" key="11">
    <source>
        <dbReference type="SAM" id="Phobius"/>
    </source>
</evidence>
<dbReference type="Gene3D" id="3.30.450.20">
    <property type="entry name" value="PAS domain"/>
    <property type="match status" value="1"/>
</dbReference>
<evidence type="ECO:0000256" key="5">
    <source>
        <dbReference type="ARBA" id="ARBA00022741"/>
    </source>
</evidence>
<dbReference type="SUPFAM" id="SSF52172">
    <property type="entry name" value="CheY-like"/>
    <property type="match status" value="1"/>
</dbReference>
<keyword evidence="17" id="KW-1185">Reference proteome</keyword>
<dbReference type="EC" id="2.7.13.3" evidence="2"/>
<dbReference type="Gene3D" id="3.30.565.10">
    <property type="entry name" value="Histidine kinase-like ATPase, C-terminal domain"/>
    <property type="match status" value="1"/>
</dbReference>
<reference evidence="16 17" key="1">
    <citation type="submission" date="2012-01" db="EMBL/GenBank/DDBJ databases">
        <title>The Genome Sequence of Odoribacter laneus YIT 12061.</title>
        <authorList>
            <consortium name="The Broad Institute Genome Sequencing Platform"/>
            <person name="Earl A."/>
            <person name="Ward D."/>
            <person name="Feldgarden M."/>
            <person name="Gevers D."/>
            <person name="Morotomi M."/>
            <person name="Young S.K."/>
            <person name="Zeng Q."/>
            <person name="Gargeya S."/>
            <person name="Fitzgerald M."/>
            <person name="Haas B."/>
            <person name="Abouelleil A."/>
            <person name="Alvarado L."/>
            <person name="Arachchi H.M."/>
            <person name="Berlin A."/>
            <person name="Chapman S.B."/>
            <person name="Gearin G."/>
            <person name="Goldberg J."/>
            <person name="Griggs A."/>
            <person name="Gujja S."/>
            <person name="Hansen M."/>
            <person name="Heiman D."/>
            <person name="Howarth C."/>
            <person name="Larimer J."/>
            <person name="Lui A."/>
            <person name="MacDonald P.J.P."/>
            <person name="McCowen C."/>
            <person name="Montmayeur A."/>
            <person name="Murphy C."/>
            <person name="Neiman D."/>
            <person name="Pearson M."/>
            <person name="Priest M."/>
            <person name="Roberts A."/>
            <person name="Saif S."/>
            <person name="Shea T."/>
            <person name="Sisk P."/>
            <person name="Stolte C."/>
            <person name="Sykes S."/>
            <person name="Wortman J."/>
            <person name="Nusbaum C."/>
            <person name="Birren B."/>
        </authorList>
    </citation>
    <scope>NUCLEOTIDE SEQUENCE [LARGE SCALE GENOMIC DNA]</scope>
    <source>
        <strain evidence="16 17">YIT 12061</strain>
    </source>
</reference>
<dbReference type="STRING" id="742817.HMPREF9449_00805"/>
<dbReference type="SUPFAM" id="SSF55785">
    <property type="entry name" value="PYP-like sensor domain (PAS domain)"/>
    <property type="match status" value="1"/>
</dbReference>
<keyword evidence="11" id="KW-1133">Transmembrane helix</keyword>
<dbReference type="InterPro" id="IPR036097">
    <property type="entry name" value="HisK_dim/P_sf"/>
</dbReference>
<dbReference type="InterPro" id="IPR005467">
    <property type="entry name" value="His_kinase_dom"/>
</dbReference>
<keyword evidence="5" id="KW-0547">Nucleotide-binding</keyword>
<keyword evidence="11" id="KW-0812">Transmembrane</keyword>
<dbReference type="SUPFAM" id="SSF55874">
    <property type="entry name" value="ATPase domain of HSP90 chaperone/DNA topoisomerase II/histidine kinase"/>
    <property type="match status" value="1"/>
</dbReference>
<evidence type="ECO:0000256" key="12">
    <source>
        <dbReference type="SAM" id="SignalP"/>
    </source>
</evidence>
<dbReference type="InterPro" id="IPR003661">
    <property type="entry name" value="HisK_dim/P_dom"/>
</dbReference>
<dbReference type="PRINTS" id="PR00344">
    <property type="entry name" value="BCTRLSENSOR"/>
</dbReference>
<dbReference type="HOGENOM" id="CLU_000445_38_0_10"/>
<feature type="domain" description="Histidine kinase" evidence="13">
    <location>
        <begin position="680"/>
        <end position="893"/>
    </location>
</feature>
<dbReference type="SMART" id="SM00387">
    <property type="entry name" value="HATPase_c"/>
    <property type="match status" value="1"/>
</dbReference>
<accession>H1DEW9</accession>
<dbReference type="PROSITE" id="PS50110">
    <property type="entry name" value="RESPONSE_REGULATORY"/>
    <property type="match status" value="1"/>
</dbReference>
<feature type="coiled-coil region" evidence="10">
    <location>
        <begin position="646"/>
        <end position="680"/>
    </location>
</feature>
<dbReference type="CDD" id="cd17546">
    <property type="entry name" value="REC_hyHK_CKI1_RcsC-like"/>
    <property type="match status" value="1"/>
</dbReference>
<dbReference type="eggNOG" id="COG2205">
    <property type="taxonomic scope" value="Bacteria"/>
</dbReference>
<evidence type="ECO:0000256" key="8">
    <source>
        <dbReference type="ARBA" id="ARBA00023012"/>
    </source>
</evidence>